<gene>
    <name evidence="1" type="ORF">BON30_25520</name>
</gene>
<dbReference type="SUPFAM" id="SSF117281">
    <property type="entry name" value="Kelch motif"/>
    <property type="match status" value="1"/>
</dbReference>
<keyword evidence="2" id="KW-1185">Reference proteome</keyword>
<dbReference type="Gene3D" id="2.120.10.80">
    <property type="entry name" value="Kelch-type beta propeller"/>
    <property type="match status" value="1"/>
</dbReference>
<dbReference type="InterPro" id="IPR015915">
    <property type="entry name" value="Kelch-typ_b-propeller"/>
</dbReference>
<evidence type="ECO:0000313" key="2">
    <source>
        <dbReference type="Proteomes" id="UP000182229"/>
    </source>
</evidence>
<sequence>MTGGLRDDSTPETSTGVYDPQYNQWFLLDDMPGPRTSHAATRLGTGVVLVTGGYSGQSLSSVVRFTPPQ</sequence>
<accession>A0A1L9B5P4</accession>
<proteinExistence type="predicted"/>
<dbReference type="AlphaFoldDB" id="A0A1L9B5P4"/>
<evidence type="ECO:0000313" key="1">
    <source>
        <dbReference type="EMBL" id="OJH37566.1"/>
    </source>
</evidence>
<organism evidence="1 2">
    <name type="scientific">Cystobacter ferrugineus</name>
    <dbReference type="NCBI Taxonomy" id="83449"/>
    <lineage>
        <taxon>Bacteria</taxon>
        <taxon>Pseudomonadati</taxon>
        <taxon>Myxococcota</taxon>
        <taxon>Myxococcia</taxon>
        <taxon>Myxococcales</taxon>
        <taxon>Cystobacterineae</taxon>
        <taxon>Archangiaceae</taxon>
        <taxon>Cystobacter</taxon>
    </lineage>
</organism>
<reference evidence="2" key="1">
    <citation type="submission" date="2016-11" db="EMBL/GenBank/DDBJ databases">
        <authorList>
            <person name="Shukria A."/>
            <person name="Stevens D.C."/>
        </authorList>
    </citation>
    <scope>NUCLEOTIDE SEQUENCE [LARGE SCALE GENOMIC DNA]</scope>
    <source>
        <strain evidence="2">Cbfe23</strain>
    </source>
</reference>
<dbReference type="Proteomes" id="UP000182229">
    <property type="component" value="Unassembled WGS sequence"/>
</dbReference>
<name>A0A1L9B5P4_9BACT</name>
<reference evidence="1 2" key="2">
    <citation type="submission" date="2016-12" db="EMBL/GenBank/DDBJ databases">
        <title>Draft Genome Sequence of Cystobacter ferrugineus Strain Cbfe23.</title>
        <authorList>
            <person name="Akbar S."/>
            <person name="Dowd S.E."/>
            <person name="Stevens D.C."/>
        </authorList>
    </citation>
    <scope>NUCLEOTIDE SEQUENCE [LARGE SCALE GENOMIC DNA]</scope>
    <source>
        <strain evidence="1 2">Cbfe23</strain>
    </source>
</reference>
<evidence type="ECO:0008006" key="3">
    <source>
        <dbReference type="Google" id="ProtNLM"/>
    </source>
</evidence>
<protein>
    <recommendedName>
        <fullName evidence="3">Galactose oxidase</fullName>
    </recommendedName>
</protein>
<comment type="caution">
    <text evidence="1">The sequence shown here is derived from an EMBL/GenBank/DDBJ whole genome shotgun (WGS) entry which is preliminary data.</text>
</comment>
<dbReference type="EMBL" id="MPIN01000007">
    <property type="protein sequence ID" value="OJH37566.1"/>
    <property type="molecule type" value="Genomic_DNA"/>
</dbReference>
<dbReference type="RefSeq" id="WP_071901032.1">
    <property type="nucleotide sequence ID" value="NZ_MPIN01000007.1"/>
</dbReference>